<dbReference type="InterPro" id="IPR000640">
    <property type="entry name" value="EFG_V-like"/>
</dbReference>
<dbReference type="SUPFAM" id="SSF50447">
    <property type="entry name" value="Translation proteins"/>
    <property type="match status" value="1"/>
</dbReference>
<dbReference type="Pfam" id="PF00009">
    <property type="entry name" value="GTP_EFTU"/>
    <property type="match status" value="1"/>
</dbReference>
<dbReference type="NCBIfam" id="NF009381">
    <property type="entry name" value="PRK12740.1-5"/>
    <property type="match status" value="1"/>
</dbReference>
<dbReference type="InterPro" id="IPR041095">
    <property type="entry name" value="EFG_II"/>
</dbReference>
<dbReference type="InterPro" id="IPR000795">
    <property type="entry name" value="T_Tr_GTP-bd_dom"/>
</dbReference>
<dbReference type="InParanoid" id="A0A212RKB7"/>
<accession>A0A212RKB7</accession>
<dbReference type="FunFam" id="3.30.70.240:FF:000001">
    <property type="entry name" value="Elongation factor G"/>
    <property type="match status" value="1"/>
</dbReference>
<dbReference type="InterPro" id="IPR009000">
    <property type="entry name" value="Transl_B-barrel_sf"/>
</dbReference>
<reference evidence="7" key="1">
    <citation type="submission" date="2017-06" db="EMBL/GenBank/DDBJ databases">
        <authorList>
            <person name="Varghese N."/>
            <person name="Submissions S."/>
        </authorList>
    </citation>
    <scope>NUCLEOTIDE SEQUENCE [LARGE SCALE GENOMIC DNA]</scope>
    <source>
        <strain evidence="7">JAD2</strain>
    </source>
</reference>
<dbReference type="FunFam" id="3.30.230.10:FF:000003">
    <property type="entry name" value="Elongation factor G"/>
    <property type="match status" value="1"/>
</dbReference>
<dbReference type="Gene3D" id="3.30.70.870">
    <property type="entry name" value="Elongation Factor G (Translational Gtpase), domain 3"/>
    <property type="match status" value="1"/>
</dbReference>
<keyword evidence="7" id="KW-1185">Reference proteome</keyword>
<dbReference type="Pfam" id="PF22042">
    <property type="entry name" value="EF-G_D2"/>
    <property type="match status" value="1"/>
</dbReference>
<organism evidence="6 7">
    <name type="scientific">Thermoflexus hugenholtzii JAD2</name>
    <dbReference type="NCBI Taxonomy" id="877466"/>
    <lineage>
        <taxon>Bacteria</taxon>
        <taxon>Bacillati</taxon>
        <taxon>Chloroflexota</taxon>
        <taxon>Thermoflexia</taxon>
        <taxon>Thermoflexales</taxon>
        <taxon>Thermoflexaceae</taxon>
        <taxon>Thermoflexus</taxon>
    </lineage>
</organism>
<dbReference type="EMBL" id="FYEK01000066">
    <property type="protein sequence ID" value="SNB72930.1"/>
    <property type="molecule type" value="Genomic_DNA"/>
</dbReference>
<evidence type="ECO:0000256" key="3">
    <source>
        <dbReference type="ARBA" id="ARBA00023134"/>
    </source>
</evidence>
<dbReference type="PANTHER" id="PTHR43261">
    <property type="entry name" value="TRANSLATION ELONGATION FACTOR G-RELATED"/>
    <property type="match status" value="1"/>
</dbReference>
<dbReference type="InterPro" id="IPR053905">
    <property type="entry name" value="EF-G-like_DII"/>
</dbReference>
<dbReference type="Gene3D" id="2.40.30.10">
    <property type="entry name" value="Translation factors"/>
    <property type="match status" value="1"/>
</dbReference>
<keyword evidence="6" id="KW-0251">Elongation factor</keyword>
<dbReference type="CDD" id="cd04170">
    <property type="entry name" value="EF-G_bact"/>
    <property type="match status" value="1"/>
</dbReference>
<evidence type="ECO:0000259" key="5">
    <source>
        <dbReference type="PROSITE" id="PS51722"/>
    </source>
</evidence>
<dbReference type="InterPro" id="IPR035647">
    <property type="entry name" value="EFG_III/V"/>
</dbReference>
<dbReference type="PROSITE" id="PS51722">
    <property type="entry name" value="G_TR_2"/>
    <property type="match status" value="1"/>
</dbReference>
<comment type="similarity">
    <text evidence="1">Belongs to the TRAFAC class translation factor GTPase superfamily. Classic translation factor GTPase family. EF-G/EF-2 subfamily.</text>
</comment>
<dbReference type="Gene3D" id="3.40.50.300">
    <property type="entry name" value="P-loop containing nucleotide triphosphate hydrolases"/>
    <property type="match status" value="1"/>
</dbReference>
<evidence type="ECO:0000256" key="2">
    <source>
        <dbReference type="ARBA" id="ARBA00022741"/>
    </source>
</evidence>
<dbReference type="Pfam" id="PF14492">
    <property type="entry name" value="EFG_III"/>
    <property type="match status" value="1"/>
</dbReference>
<name>A0A212RKB7_9CHLR</name>
<dbReference type="RefSeq" id="WP_088572119.1">
    <property type="nucleotide sequence ID" value="NZ_FYEK01000066.1"/>
</dbReference>
<dbReference type="SUPFAM" id="SSF54211">
    <property type="entry name" value="Ribosomal protein S5 domain 2-like"/>
    <property type="match status" value="1"/>
</dbReference>
<dbReference type="Gene3D" id="3.30.230.10">
    <property type="match status" value="1"/>
</dbReference>
<dbReference type="AlphaFoldDB" id="A0A212RKB7"/>
<dbReference type="PANTHER" id="PTHR43261:SF6">
    <property type="entry name" value="ELONGATION FACTOR G-LIKE PROTEIN"/>
    <property type="match status" value="1"/>
</dbReference>
<protein>
    <recommendedName>
        <fullName evidence="4">Elongation factor G</fullName>
    </recommendedName>
</protein>
<keyword evidence="3" id="KW-0342">GTP-binding</keyword>
<dbReference type="NCBIfam" id="NF009379">
    <property type="entry name" value="PRK12740.1-3"/>
    <property type="match status" value="1"/>
</dbReference>
<dbReference type="GO" id="GO:0003924">
    <property type="term" value="F:GTPase activity"/>
    <property type="evidence" value="ECO:0007669"/>
    <property type="project" value="InterPro"/>
</dbReference>
<dbReference type="InterPro" id="IPR035649">
    <property type="entry name" value="EFG_V"/>
</dbReference>
<dbReference type="CDD" id="cd16262">
    <property type="entry name" value="EFG_III"/>
    <property type="match status" value="1"/>
</dbReference>
<dbReference type="SMART" id="SM00889">
    <property type="entry name" value="EFG_IV"/>
    <property type="match status" value="1"/>
</dbReference>
<dbReference type="Pfam" id="PF00679">
    <property type="entry name" value="EFG_C"/>
    <property type="match status" value="1"/>
</dbReference>
<feature type="domain" description="Tr-type G" evidence="5">
    <location>
        <begin position="7"/>
        <end position="276"/>
    </location>
</feature>
<dbReference type="GO" id="GO:0003746">
    <property type="term" value="F:translation elongation factor activity"/>
    <property type="evidence" value="ECO:0007669"/>
    <property type="project" value="UniProtKB-UniRule"/>
</dbReference>
<dbReference type="Pfam" id="PF03764">
    <property type="entry name" value="EFG_IV"/>
    <property type="match status" value="1"/>
</dbReference>
<sequence length="694" mass="76310">MKTYRTENLRNIVLVGHNGSGKTTLTEAMLFISGATTRMGRVEEGNTVSDFDEEEIRRRLSIYTSLIPIEWSDHKLNFLDAPGYLDFVGEMKSAVHVADCALVVVDSVAGVEVGTEQAWAALEERGLPRIAVINKMDRENANYERALESLQRAFKANFVPIQLPIGSQAAFEGVVDLIAMKARRGPRGEAGEIPPALREEAEEARMRLMEAAAESDDELIVKYLEGGELTEEEIRRGLKAGFLTGRIVPVVCVAGFSTIGIGPLLDLLVQLAPSPLEAKPIEAVPVSNGQPEAIQPDPAGPTVAYVFKITADPFVGKLAYFRVFRGTVRSNSHLFNANKGQDERLAQIFVMRGKEQIPVPELVAGDIGAVPKLNVTGHGDTLCDRSHPVRIAPPVYPTPLYAVAVEPKTKADSAKLIPTLQRLCEEDPTLHLRQEPSTHQTILEGMGDAHIDVAVRRAATKFGVEIVTSVPKVPYRETITKVARAQYRHKKQTGGAGQFGEVHLRIEPLPRDGGFEYVWEVFGGAISSNFAPSIEKGIRSVMEQGLLAGYPIVDLRVAVYDGKEHPVDSNDISFQIAGREAFKLAFQQAGPVLLEPIMQFTIIVPEQFTGDVISDLNTRRARVQGIEQQGDKSVIIALAPLAEMQRYATQLRSLTQGRGVFRMTFSHYEEVPHHIAQTIIEQARREREAAKEKA</sequence>
<proteinExistence type="inferred from homology"/>
<dbReference type="NCBIfam" id="TIGR00231">
    <property type="entry name" value="small_GTP"/>
    <property type="match status" value="1"/>
</dbReference>
<dbReference type="NCBIfam" id="NF009891">
    <property type="entry name" value="PRK13351.1-1"/>
    <property type="match status" value="1"/>
</dbReference>
<dbReference type="InterPro" id="IPR005517">
    <property type="entry name" value="Transl_elong_EFG/EF2_IV"/>
</dbReference>
<dbReference type="InterPro" id="IPR027417">
    <property type="entry name" value="P-loop_NTPase"/>
</dbReference>
<dbReference type="CDD" id="cd04088">
    <property type="entry name" value="EFG_mtEFG_II"/>
    <property type="match status" value="1"/>
</dbReference>
<dbReference type="InterPro" id="IPR009022">
    <property type="entry name" value="EFG_III"/>
</dbReference>
<evidence type="ECO:0000256" key="1">
    <source>
        <dbReference type="ARBA" id="ARBA00005870"/>
    </source>
</evidence>
<dbReference type="SMART" id="SM00838">
    <property type="entry name" value="EFG_C"/>
    <property type="match status" value="1"/>
</dbReference>
<dbReference type="InterPro" id="IPR004540">
    <property type="entry name" value="Transl_elong_EFG/EF2"/>
</dbReference>
<dbReference type="Gene3D" id="3.30.70.240">
    <property type="match status" value="1"/>
</dbReference>
<dbReference type="PRINTS" id="PR00315">
    <property type="entry name" value="ELONGATNFCT"/>
</dbReference>
<dbReference type="SUPFAM" id="SSF52540">
    <property type="entry name" value="P-loop containing nucleoside triphosphate hydrolases"/>
    <property type="match status" value="1"/>
</dbReference>
<dbReference type="InterPro" id="IPR020568">
    <property type="entry name" value="Ribosomal_Su5_D2-typ_SF"/>
</dbReference>
<dbReference type="OrthoDB" id="9804431at2"/>
<dbReference type="GO" id="GO:0005525">
    <property type="term" value="F:GTP binding"/>
    <property type="evidence" value="ECO:0007669"/>
    <property type="project" value="UniProtKB-UniRule"/>
</dbReference>
<dbReference type="InterPro" id="IPR005225">
    <property type="entry name" value="Small_GTP-bd"/>
</dbReference>
<keyword evidence="2" id="KW-0547">Nucleotide-binding</keyword>
<dbReference type="SUPFAM" id="SSF54980">
    <property type="entry name" value="EF-G C-terminal domain-like"/>
    <property type="match status" value="2"/>
</dbReference>
<dbReference type="NCBIfam" id="TIGR00484">
    <property type="entry name" value="EF-G"/>
    <property type="match status" value="1"/>
</dbReference>
<dbReference type="InterPro" id="IPR047872">
    <property type="entry name" value="EFG_IV"/>
</dbReference>
<evidence type="ECO:0000256" key="4">
    <source>
        <dbReference type="NCBIfam" id="TIGR00484"/>
    </source>
</evidence>
<evidence type="ECO:0000313" key="7">
    <source>
        <dbReference type="Proteomes" id="UP000197025"/>
    </source>
</evidence>
<keyword evidence="6" id="KW-0648">Protein biosynthesis</keyword>
<dbReference type="GO" id="GO:0032790">
    <property type="term" value="P:ribosome disassembly"/>
    <property type="evidence" value="ECO:0007669"/>
    <property type="project" value="TreeGrafter"/>
</dbReference>
<gene>
    <name evidence="6" type="ORF">SAMN02746019_00016800</name>
</gene>
<dbReference type="CDD" id="cd03713">
    <property type="entry name" value="EFG_mtEFG_C"/>
    <property type="match status" value="1"/>
</dbReference>
<dbReference type="InterPro" id="IPR014721">
    <property type="entry name" value="Ribsml_uS5_D2-typ_fold_subgr"/>
</dbReference>
<dbReference type="CDD" id="cd01434">
    <property type="entry name" value="EFG_mtEFG1_IV"/>
    <property type="match status" value="1"/>
</dbReference>
<evidence type="ECO:0000313" key="6">
    <source>
        <dbReference type="EMBL" id="SNB72930.1"/>
    </source>
</evidence>
<dbReference type="Proteomes" id="UP000197025">
    <property type="component" value="Unassembled WGS sequence"/>
</dbReference>